<feature type="compositionally biased region" description="Polar residues" evidence="6">
    <location>
        <begin position="857"/>
        <end position="870"/>
    </location>
</feature>
<dbReference type="Pfam" id="PF00047">
    <property type="entry name" value="ig"/>
    <property type="match status" value="1"/>
</dbReference>
<dbReference type="Proteomes" id="UP001557470">
    <property type="component" value="Unassembled WGS sequence"/>
</dbReference>
<dbReference type="Gene3D" id="3.80.10.10">
    <property type="entry name" value="Ribonuclease Inhibitor"/>
    <property type="match status" value="2"/>
</dbReference>
<sequence length="1004" mass="109755">MSREALIVKMMPGVCGVFLAVVVLVTLVPAGSACPRPCSCYQPSELHCTFRSLLAIPQPLPLHTKHINLGFNSISSIPDTSLAGLRKLELLMLHGNDIHDIPKGSFQDLSSLQILKMSYNKLREISANSFTGLLSLLRLYLDHNRLQFLHPRALLSLPNLRLIRLQGNRLHQLHPQAFCTLSLLQTFCYSTLRHLDLSNNSLSALPRDTLRNTPFLETLALQTNPWDCDCSMAWLHAWSISHPGLLKCPGPQCPVCASPNQLKEHGLLQQKELSCTAPVISTNPRASSPEDGEVQEIETFREAIGHASLGMSDQQGNAVDLRCNITHSSQTPDISPPQHVSPSTPLSLPLSVSLDCGVDAPSYQRLWRLLAYYSEAPVRLQREIMLSKAPRLGYRYRQTAEREGYYHTGVLVSLQVQPTWLLQSHISLQLNRAQSSAQTVKLYLSTLVTAPPDPPSPKPWVLIQTNRTHTGFTAATGSQIHLPCRVRSSAAHQNFGDPQLQWMLPVGSTVTSPYRGSDDRIQVSGQGLLLKRVDHSDAGLYYCVARMGGDVDVLPLRLEVVESSKPSPGKELGPALTGFVGVPVSLPCQASGSPKVEVYWVLPGGGVVGGRNTGRRKGEGVAIVLANGSLSLPLPGLGDAGLYRCVAVNQRGSDSLSTTLTLTTNISDTSPRSRFPMRPQSAVRVSNRVSAHLRGDEDDEGGSGDDQEEEEEENTLPIRTGYTRRKGPRPQPSLTQQSPSRSHTVKVEAGGLLNKGREHLGRGFPVEQRRNRLEGRRKFNLAKHKIDPQRWADLLTKIRERTAPKITDQLYVPTPHAVRTSTSAPTKPKFTTSAPTDTQPESKQLGNKQPTRKHPDTTLTESTQPKNTGVVTVGRKSPHHPVLVSQTDTTEGSSIDNSSLQEEGLTTVQTSLFPDLLTKDKVNQETPNSSEQSKNSPQNSQSTTDTKVGNNRDSVPKQAPGTSEGDLAREDASLNPECNPSLSIAPQLQPHMARIAEVPLPAVQ</sequence>
<dbReference type="SUPFAM" id="SSF52058">
    <property type="entry name" value="L domain-like"/>
    <property type="match status" value="1"/>
</dbReference>
<dbReference type="InterPro" id="IPR003591">
    <property type="entry name" value="Leu-rich_rpt_typical-subtyp"/>
</dbReference>
<dbReference type="InterPro" id="IPR032675">
    <property type="entry name" value="LRR_dom_sf"/>
</dbReference>
<evidence type="ECO:0000313" key="10">
    <source>
        <dbReference type="Proteomes" id="UP001557470"/>
    </source>
</evidence>
<dbReference type="InterPro" id="IPR007110">
    <property type="entry name" value="Ig-like_dom"/>
</dbReference>
<evidence type="ECO:0000256" key="2">
    <source>
        <dbReference type="ARBA" id="ARBA00022729"/>
    </source>
</evidence>
<dbReference type="SMART" id="SM00409">
    <property type="entry name" value="IG"/>
    <property type="match status" value="2"/>
</dbReference>
<keyword evidence="2 7" id="KW-0732">Signal</keyword>
<keyword evidence="5" id="KW-0393">Immunoglobulin domain</keyword>
<evidence type="ECO:0000313" key="9">
    <source>
        <dbReference type="EMBL" id="KAL0963668.1"/>
    </source>
</evidence>
<comment type="caution">
    <text evidence="9">The sequence shown here is derived from an EMBL/GenBank/DDBJ whole genome shotgun (WGS) entry which is preliminary data.</text>
</comment>
<dbReference type="Pfam" id="PF00560">
    <property type="entry name" value="LRR_1"/>
    <property type="match status" value="1"/>
</dbReference>
<dbReference type="InterPro" id="IPR003598">
    <property type="entry name" value="Ig_sub2"/>
</dbReference>
<dbReference type="InterPro" id="IPR036179">
    <property type="entry name" value="Ig-like_dom_sf"/>
</dbReference>
<accession>A0ABD0W3K5</accession>
<gene>
    <name evidence="9" type="ORF">UPYG_G00309330</name>
</gene>
<dbReference type="AlphaFoldDB" id="A0ABD0W3K5"/>
<feature type="region of interest" description="Disordered" evidence="6">
    <location>
        <begin position="750"/>
        <end position="769"/>
    </location>
</feature>
<dbReference type="InterPro" id="IPR000483">
    <property type="entry name" value="Cys-rich_flank_reg_C"/>
</dbReference>
<evidence type="ECO:0000259" key="8">
    <source>
        <dbReference type="PROSITE" id="PS50835"/>
    </source>
</evidence>
<dbReference type="SMART" id="SM00408">
    <property type="entry name" value="IGc2"/>
    <property type="match status" value="2"/>
</dbReference>
<evidence type="ECO:0000256" key="5">
    <source>
        <dbReference type="ARBA" id="ARBA00023319"/>
    </source>
</evidence>
<dbReference type="Pfam" id="PF13855">
    <property type="entry name" value="LRR_8"/>
    <property type="match status" value="1"/>
</dbReference>
<feature type="compositionally biased region" description="Acidic residues" evidence="6">
    <location>
        <begin position="696"/>
        <end position="714"/>
    </location>
</feature>
<dbReference type="InterPro" id="IPR003599">
    <property type="entry name" value="Ig_sub"/>
</dbReference>
<feature type="chain" id="PRO_5044818753" description="Ig-like domain-containing protein" evidence="7">
    <location>
        <begin position="34"/>
        <end position="1004"/>
    </location>
</feature>
<dbReference type="InterPro" id="IPR001611">
    <property type="entry name" value="Leu-rich_rpt"/>
</dbReference>
<reference evidence="9 10" key="1">
    <citation type="submission" date="2024-06" db="EMBL/GenBank/DDBJ databases">
        <authorList>
            <person name="Pan Q."/>
            <person name="Wen M."/>
            <person name="Jouanno E."/>
            <person name="Zahm M."/>
            <person name="Klopp C."/>
            <person name="Cabau C."/>
            <person name="Louis A."/>
            <person name="Berthelot C."/>
            <person name="Parey E."/>
            <person name="Roest Crollius H."/>
            <person name="Montfort J."/>
            <person name="Robinson-Rechavi M."/>
            <person name="Bouchez O."/>
            <person name="Lampietro C."/>
            <person name="Lopez Roques C."/>
            <person name="Donnadieu C."/>
            <person name="Postlethwait J."/>
            <person name="Bobe J."/>
            <person name="Verreycken H."/>
            <person name="Guiguen Y."/>
        </authorList>
    </citation>
    <scope>NUCLEOTIDE SEQUENCE [LARGE SCALE GENOMIC DNA]</scope>
    <source>
        <strain evidence="9">Up_M1</strain>
        <tissue evidence="9">Testis</tissue>
    </source>
</reference>
<feature type="signal peptide" evidence="7">
    <location>
        <begin position="1"/>
        <end position="33"/>
    </location>
</feature>
<proteinExistence type="predicted"/>
<evidence type="ECO:0000256" key="1">
    <source>
        <dbReference type="ARBA" id="ARBA00022614"/>
    </source>
</evidence>
<dbReference type="InterPro" id="IPR013151">
    <property type="entry name" value="Immunoglobulin_dom"/>
</dbReference>
<dbReference type="PROSITE" id="PS51450">
    <property type="entry name" value="LRR"/>
    <property type="match status" value="2"/>
</dbReference>
<evidence type="ECO:0000256" key="3">
    <source>
        <dbReference type="ARBA" id="ARBA00022737"/>
    </source>
</evidence>
<feature type="compositionally biased region" description="Polar residues" evidence="6">
    <location>
        <begin position="976"/>
        <end position="986"/>
    </location>
</feature>
<feature type="domain" description="Ig-like" evidence="8">
    <location>
        <begin position="459"/>
        <end position="545"/>
    </location>
</feature>
<evidence type="ECO:0000256" key="7">
    <source>
        <dbReference type="SAM" id="SignalP"/>
    </source>
</evidence>
<keyword evidence="10" id="KW-1185">Reference proteome</keyword>
<keyword evidence="4" id="KW-1015">Disulfide bond</keyword>
<dbReference type="PROSITE" id="PS51257">
    <property type="entry name" value="PROKAR_LIPOPROTEIN"/>
    <property type="match status" value="1"/>
</dbReference>
<organism evidence="9 10">
    <name type="scientific">Umbra pygmaea</name>
    <name type="common">Eastern mudminnow</name>
    <dbReference type="NCBI Taxonomy" id="75934"/>
    <lineage>
        <taxon>Eukaryota</taxon>
        <taxon>Metazoa</taxon>
        <taxon>Chordata</taxon>
        <taxon>Craniata</taxon>
        <taxon>Vertebrata</taxon>
        <taxon>Euteleostomi</taxon>
        <taxon>Actinopterygii</taxon>
        <taxon>Neopterygii</taxon>
        <taxon>Teleostei</taxon>
        <taxon>Protacanthopterygii</taxon>
        <taxon>Esociformes</taxon>
        <taxon>Umbridae</taxon>
        <taxon>Umbra</taxon>
    </lineage>
</organism>
<feature type="region of interest" description="Disordered" evidence="6">
    <location>
        <begin position="811"/>
        <end position="990"/>
    </location>
</feature>
<dbReference type="CDD" id="cd00096">
    <property type="entry name" value="Ig"/>
    <property type="match status" value="1"/>
</dbReference>
<feature type="compositionally biased region" description="Polar residues" evidence="6">
    <location>
        <begin position="924"/>
        <end position="953"/>
    </location>
</feature>
<dbReference type="SMART" id="SM00082">
    <property type="entry name" value="LRRCT"/>
    <property type="match status" value="1"/>
</dbReference>
<keyword evidence="3" id="KW-0677">Repeat</keyword>
<protein>
    <recommendedName>
        <fullName evidence="8">Ig-like domain-containing protein</fullName>
    </recommendedName>
</protein>
<feature type="region of interest" description="Disordered" evidence="6">
    <location>
        <begin position="664"/>
        <end position="745"/>
    </location>
</feature>
<feature type="compositionally biased region" description="Polar residues" evidence="6">
    <location>
        <begin position="819"/>
        <end position="849"/>
    </location>
</feature>
<dbReference type="SMART" id="SM00369">
    <property type="entry name" value="LRR_TYP"/>
    <property type="match status" value="6"/>
</dbReference>
<dbReference type="PROSITE" id="PS50835">
    <property type="entry name" value="IG_LIKE"/>
    <property type="match status" value="2"/>
</dbReference>
<keyword evidence="1" id="KW-0433">Leucine-rich repeat</keyword>
<dbReference type="InterPro" id="IPR050541">
    <property type="entry name" value="LRR_TM_domain-containing"/>
</dbReference>
<dbReference type="Gene3D" id="2.60.40.10">
    <property type="entry name" value="Immunoglobulins"/>
    <property type="match status" value="2"/>
</dbReference>
<name>A0ABD0W3K5_UMBPY</name>
<dbReference type="SUPFAM" id="SSF48726">
    <property type="entry name" value="Immunoglobulin"/>
    <property type="match status" value="2"/>
</dbReference>
<dbReference type="PANTHER" id="PTHR24369:SF163">
    <property type="entry name" value="MATRIX-REMODELING-ASSOCIATED PROTEIN 5"/>
    <property type="match status" value="1"/>
</dbReference>
<feature type="domain" description="Ig-like" evidence="8">
    <location>
        <begin position="555"/>
        <end position="663"/>
    </location>
</feature>
<dbReference type="EMBL" id="JAGEUA010000010">
    <property type="protein sequence ID" value="KAL0963668.1"/>
    <property type="molecule type" value="Genomic_DNA"/>
</dbReference>
<evidence type="ECO:0000256" key="6">
    <source>
        <dbReference type="SAM" id="MobiDB-lite"/>
    </source>
</evidence>
<dbReference type="PANTHER" id="PTHR24369">
    <property type="entry name" value="ANTIGEN BSP, PUTATIVE-RELATED"/>
    <property type="match status" value="1"/>
</dbReference>
<feature type="compositionally biased region" description="Polar residues" evidence="6">
    <location>
        <begin position="884"/>
        <end position="912"/>
    </location>
</feature>
<dbReference type="InterPro" id="IPR013783">
    <property type="entry name" value="Ig-like_fold"/>
</dbReference>
<feature type="compositionally biased region" description="Polar residues" evidence="6">
    <location>
        <begin position="732"/>
        <end position="742"/>
    </location>
</feature>
<evidence type="ECO:0000256" key="4">
    <source>
        <dbReference type="ARBA" id="ARBA00023157"/>
    </source>
</evidence>
<feature type="compositionally biased region" description="Basic and acidic residues" evidence="6">
    <location>
        <begin position="755"/>
        <end position="769"/>
    </location>
</feature>